<comment type="caution">
    <text evidence="1">The sequence shown here is derived from an EMBL/GenBank/DDBJ whole genome shotgun (WGS) entry which is preliminary data.</text>
</comment>
<dbReference type="EMBL" id="CM055753">
    <property type="protein sequence ID" value="KAJ7991390.1"/>
    <property type="molecule type" value="Genomic_DNA"/>
</dbReference>
<protein>
    <submittedName>
        <fullName evidence="1">Uncharacterized protein</fullName>
    </submittedName>
</protein>
<reference evidence="1" key="1">
    <citation type="submission" date="2021-05" db="EMBL/GenBank/DDBJ databases">
        <authorList>
            <person name="Pan Q."/>
            <person name="Jouanno E."/>
            <person name="Zahm M."/>
            <person name="Klopp C."/>
            <person name="Cabau C."/>
            <person name="Louis A."/>
            <person name="Berthelot C."/>
            <person name="Parey E."/>
            <person name="Roest Crollius H."/>
            <person name="Montfort J."/>
            <person name="Robinson-Rechavi M."/>
            <person name="Bouchez O."/>
            <person name="Lampietro C."/>
            <person name="Lopez Roques C."/>
            <person name="Donnadieu C."/>
            <person name="Postlethwait J."/>
            <person name="Bobe J."/>
            <person name="Dillon D."/>
            <person name="Chandos A."/>
            <person name="von Hippel F."/>
            <person name="Guiguen Y."/>
        </authorList>
    </citation>
    <scope>NUCLEOTIDE SEQUENCE</scope>
    <source>
        <strain evidence="1">YG-Jan2019</strain>
    </source>
</reference>
<organism evidence="1 2">
    <name type="scientific">Dallia pectoralis</name>
    <name type="common">Alaska blackfish</name>
    <dbReference type="NCBI Taxonomy" id="75939"/>
    <lineage>
        <taxon>Eukaryota</taxon>
        <taxon>Metazoa</taxon>
        <taxon>Chordata</taxon>
        <taxon>Craniata</taxon>
        <taxon>Vertebrata</taxon>
        <taxon>Euteleostomi</taxon>
        <taxon>Actinopterygii</taxon>
        <taxon>Neopterygii</taxon>
        <taxon>Teleostei</taxon>
        <taxon>Protacanthopterygii</taxon>
        <taxon>Esociformes</taxon>
        <taxon>Umbridae</taxon>
        <taxon>Dallia</taxon>
    </lineage>
</organism>
<accession>A0ACC2FJ64</accession>
<sequence length="119" mass="12920">MIHVAREDSSPEACSLSPCPNPPHCQACISYEARLHRLNCGHVYCDQCRGRIVNCAFMDIEGLSDYPCPMCRTIRQLGGTVPEPQLCSNGQPTDSSSSTVQSSALMEVIREEEAEGSGT</sequence>
<proteinExistence type="predicted"/>
<keyword evidence="2" id="KW-1185">Reference proteome</keyword>
<gene>
    <name evidence="1" type="ORF">DPEC_G00283320</name>
</gene>
<name>A0ACC2FJ64_DALPE</name>
<dbReference type="Proteomes" id="UP001157502">
    <property type="component" value="Chromosome 26"/>
</dbReference>
<evidence type="ECO:0000313" key="1">
    <source>
        <dbReference type="EMBL" id="KAJ7991390.1"/>
    </source>
</evidence>
<evidence type="ECO:0000313" key="2">
    <source>
        <dbReference type="Proteomes" id="UP001157502"/>
    </source>
</evidence>